<dbReference type="EMBL" id="CP126650">
    <property type="protein sequence ID" value="WJZ84277.1"/>
    <property type="molecule type" value="Genomic_DNA"/>
</dbReference>
<dbReference type="Pfam" id="PF04377">
    <property type="entry name" value="ATE_C"/>
    <property type="match status" value="1"/>
</dbReference>
<feature type="domain" description="N-end rule aminoacyl transferase C-terminal" evidence="1">
    <location>
        <begin position="102"/>
        <end position="138"/>
    </location>
</feature>
<organism evidence="2 3">
    <name type="scientific">Vitis vinifera</name>
    <name type="common">Grape</name>
    <dbReference type="NCBI Taxonomy" id="29760"/>
    <lineage>
        <taxon>Eukaryota</taxon>
        <taxon>Viridiplantae</taxon>
        <taxon>Streptophyta</taxon>
        <taxon>Embryophyta</taxon>
        <taxon>Tracheophyta</taxon>
        <taxon>Spermatophyta</taxon>
        <taxon>Magnoliopsida</taxon>
        <taxon>eudicotyledons</taxon>
        <taxon>Gunneridae</taxon>
        <taxon>Pentapetalae</taxon>
        <taxon>rosids</taxon>
        <taxon>Vitales</taxon>
        <taxon>Vitaceae</taxon>
        <taxon>Viteae</taxon>
        <taxon>Vitis</taxon>
    </lineage>
</organism>
<sequence length="271" mass="30403">MQKTSIEDFNFPKFSDGFSLDGFHGDMDDSSTRKDSFGHISELENADILVGASYCVMLANIDGLSMKSLLTQQTRNLSLVSAGLVAELVERNSDIDREPMMDIDGRPVSVDVIDILPRCLSSKYLFWDPDLALLSLGKPLLDRQRPYVVLSAFAVLQNGESTSHVPENLMETQHDGLNEEDANDIDDEEMDDDFVNFDDESDSEVNGPTSVEIEDDDVSNVLIGLKRSCMRFQDMQHAFGLRERVWLETQLRRYMRAVGAEVAGRMVYSLG</sequence>
<evidence type="ECO:0000313" key="3">
    <source>
        <dbReference type="Proteomes" id="UP001227230"/>
    </source>
</evidence>
<dbReference type="InterPro" id="IPR030700">
    <property type="entry name" value="N-end_Aminoacyl_Trfase"/>
</dbReference>
<name>A0ABY9BNL5_VITVI</name>
<proteinExistence type="predicted"/>
<evidence type="ECO:0000259" key="1">
    <source>
        <dbReference type="Pfam" id="PF04377"/>
    </source>
</evidence>
<dbReference type="InterPro" id="IPR007472">
    <property type="entry name" value="N-end_Aminoacyl_Trfase_C"/>
</dbReference>
<keyword evidence="3" id="KW-1185">Reference proteome</keyword>
<protein>
    <recommendedName>
        <fullName evidence="1">N-end rule aminoacyl transferase C-terminal domain-containing protein</fullName>
    </recommendedName>
</protein>
<dbReference type="Proteomes" id="UP001227230">
    <property type="component" value="Chromosome 3"/>
</dbReference>
<dbReference type="PANTHER" id="PTHR21367">
    <property type="entry name" value="ARGININE-TRNA-PROTEIN TRANSFERASE 1"/>
    <property type="match status" value="1"/>
</dbReference>
<accession>A0ABY9BNL5</accession>
<gene>
    <name evidence="2" type="ORF">VitviT2T_003888</name>
</gene>
<dbReference type="PANTHER" id="PTHR21367:SF1">
    <property type="entry name" value="ARGINYL-TRNA--PROTEIN TRANSFERASE 1"/>
    <property type="match status" value="1"/>
</dbReference>
<reference evidence="2 3" key="1">
    <citation type="journal article" date="2023" name="Hortic Res">
        <title>The complete reference genome for grapevine (Vitis vinifera L.) genetics and breeding.</title>
        <authorList>
            <person name="Shi X."/>
            <person name="Cao S."/>
            <person name="Wang X."/>
            <person name="Huang S."/>
            <person name="Wang Y."/>
            <person name="Liu Z."/>
            <person name="Liu W."/>
            <person name="Leng X."/>
            <person name="Peng Y."/>
            <person name="Wang N."/>
            <person name="Wang Y."/>
            <person name="Ma Z."/>
            <person name="Xu X."/>
            <person name="Zhang F."/>
            <person name="Xue H."/>
            <person name="Zhong H."/>
            <person name="Wang Y."/>
            <person name="Zhang K."/>
            <person name="Velt A."/>
            <person name="Avia K."/>
            <person name="Holtgrawe D."/>
            <person name="Grimplet J."/>
            <person name="Matus J.T."/>
            <person name="Ware D."/>
            <person name="Wu X."/>
            <person name="Wang H."/>
            <person name="Liu C."/>
            <person name="Fang Y."/>
            <person name="Rustenholz C."/>
            <person name="Cheng Z."/>
            <person name="Xiao H."/>
            <person name="Zhou Y."/>
        </authorList>
    </citation>
    <scope>NUCLEOTIDE SEQUENCE [LARGE SCALE GENOMIC DNA]</scope>
    <source>
        <strain evidence="3">cv. Pinot noir / PN40024</strain>
        <tissue evidence="2">Leaf</tissue>
    </source>
</reference>
<evidence type="ECO:0000313" key="2">
    <source>
        <dbReference type="EMBL" id="WJZ84277.1"/>
    </source>
</evidence>